<evidence type="ECO:0000256" key="3">
    <source>
        <dbReference type="SAM" id="SignalP"/>
    </source>
</evidence>
<dbReference type="PROSITE" id="PS50915">
    <property type="entry name" value="CRYSTALLIN_BETA_GAMMA"/>
    <property type="match status" value="2"/>
</dbReference>
<dbReference type="RefSeq" id="WP_112747715.1">
    <property type="nucleotide sequence ID" value="NZ_QMFY01000007.1"/>
</dbReference>
<name>A0A364Y269_9BACT</name>
<reference evidence="6 7" key="1">
    <citation type="submission" date="2018-06" db="EMBL/GenBank/DDBJ databases">
        <title>Chryseolinea flavus sp. nov., a member of the phylum Bacteroidetes isolated from soil.</title>
        <authorList>
            <person name="Li Y."/>
            <person name="Wang J."/>
        </authorList>
    </citation>
    <scope>NUCLEOTIDE SEQUENCE [LARGE SCALE GENOMIC DNA]</scope>
    <source>
        <strain evidence="6 7">SDU1-6</strain>
    </source>
</reference>
<dbReference type="SMART" id="SM00247">
    <property type="entry name" value="XTALbg"/>
    <property type="match status" value="1"/>
</dbReference>
<organism evidence="6 7">
    <name type="scientific">Pseudochryseolinea flava</name>
    <dbReference type="NCBI Taxonomy" id="2059302"/>
    <lineage>
        <taxon>Bacteria</taxon>
        <taxon>Pseudomonadati</taxon>
        <taxon>Bacteroidota</taxon>
        <taxon>Cytophagia</taxon>
        <taxon>Cytophagales</taxon>
        <taxon>Fulvivirgaceae</taxon>
        <taxon>Pseudochryseolinea</taxon>
    </lineage>
</organism>
<evidence type="ECO:0000313" key="6">
    <source>
        <dbReference type="EMBL" id="RAW00373.1"/>
    </source>
</evidence>
<keyword evidence="3" id="KW-0732">Signal</keyword>
<dbReference type="Proteomes" id="UP000251889">
    <property type="component" value="Unassembled WGS sequence"/>
</dbReference>
<accession>A0A364Y269</accession>
<feature type="chain" id="PRO_5017032606" description="F5/8 type C domain-containing protein" evidence="3">
    <location>
        <begin position="24"/>
        <end position="617"/>
    </location>
</feature>
<evidence type="ECO:0000313" key="7">
    <source>
        <dbReference type="Proteomes" id="UP000251889"/>
    </source>
</evidence>
<dbReference type="InterPro" id="IPR011024">
    <property type="entry name" value="G_crystallin-like"/>
</dbReference>
<comment type="caution">
    <text evidence="6">The sequence shown here is derived from an EMBL/GenBank/DDBJ whole genome shotgun (WGS) entry which is preliminary data.</text>
</comment>
<sequence length="617" mass="69029">MKTRRMMLLGSSLWLFCVVTAVAQSDITNSAGTASAQYSDSPSGEGIAMVIDNQATTKYLTFHNAAWIQFQASSPYVVTRYAITSANDAAERDPLNWTLQGSTNGTSWANLNVQSNQDFPNRLQRREFTFTNSTAYSYYRLQMTNNSGTILQLAELELYGVPAGGTDVVTAYQHTNYGGTLGTLPVGSYTLAQLQARGIADNWISSIRVNAGYRVTLFENDNFGGASITKNADDANLVDDLWNDKTTSIRVESLSACGTFPDTWQEHWFEHNLNVAKVFNDCDVAIYYDNDMDRSITWIQQYVGDAWRYTKTLYGDMSGGTGDGRLFGIYHANKFGGGHPGYYFDAGHDNRNVIDLGQNGSWAQPTGWSLDATIHEIGHIVESTTHNGQGSPAFPIWGDSKWCVIYQYDVYVNVGWASEATRWYNQSNNDVWFRDWFYPIWRDRGQGAVLNKFLQLVSMYFPKNGKRYSRNMNWGEFVHFWSGAAGVNLKPQAATAFGWPAEREAQFNQARIDFPFTYPDAAQPIPSQTMTAEEARAIDESVTVWPNPTTSKKLGVEVKQAVKEVKVQVFNFAGEKVTETQLAGNTGHVTLEQFPKGTYLVVISFDGKKVNRKIQLD</sequence>
<dbReference type="Gene3D" id="2.60.20.10">
    <property type="entry name" value="Crystallins"/>
    <property type="match status" value="1"/>
</dbReference>
<dbReference type="OrthoDB" id="5134860at2"/>
<dbReference type="EMBL" id="QMFY01000007">
    <property type="protein sequence ID" value="RAW00373.1"/>
    <property type="molecule type" value="Genomic_DNA"/>
</dbReference>
<keyword evidence="7" id="KW-1185">Reference proteome</keyword>
<keyword evidence="2" id="KW-0677">Repeat</keyword>
<feature type="signal peptide" evidence="3">
    <location>
        <begin position="1"/>
        <end position="23"/>
    </location>
</feature>
<feature type="domain" description="F5/8 type C" evidence="4">
    <location>
        <begin position="17"/>
        <end position="161"/>
    </location>
</feature>
<gene>
    <name evidence="6" type="ORF">DQQ10_15080</name>
</gene>
<dbReference type="InterPro" id="IPR001064">
    <property type="entry name" value="Beta/gamma_crystallin"/>
</dbReference>
<feature type="domain" description="Beta/gamma crystallin 'Greek key'" evidence="5">
    <location>
        <begin position="213"/>
        <end position="253"/>
    </location>
</feature>
<dbReference type="Pfam" id="PF18962">
    <property type="entry name" value="Por_Secre_tail"/>
    <property type="match status" value="1"/>
</dbReference>
<comment type="similarity">
    <text evidence="1">Belongs to the beta/gamma-crystallin family.</text>
</comment>
<dbReference type="SUPFAM" id="SSF49695">
    <property type="entry name" value="gamma-Crystallin-like"/>
    <property type="match status" value="1"/>
</dbReference>
<evidence type="ECO:0000256" key="2">
    <source>
        <dbReference type="ARBA" id="ARBA00022737"/>
    </source>
</evidence>
<evidence type="ECO:0000256" key="1">
    <source>
        <dbReference type="ARBA" id="ARBA00009646"/>
    </source>
</evidence>
<dbReference type="Pfam" id="PF00754">
    <property type="entry name" value="F5_F8_type_C"/>
    <property type="match status" value="1"/>
</dbReference>
<dbReference type="InterPro" id="IPR008979">
    <property type="entry name" value="Galactose-bd-like_sf"/>
</dbReference>
<evidence type="ECO:0000259" key="5">
    <source>
        <dbReference type="PROSITE" id="PS50915"/>
    </source>
</evidence>
<protein>
    <recommendedName>
        <fullName evidence="8">F5/8 type C domain-containing protein</fullName>
    </recommendedName>
</protein>
<dbReference type="SUPFAM" id="SSF49785">
    <property type="entry name" value="Galactose-binding domain-like"/>
    <property type="match status" value="1"/>
</dbReference>
<dbReference type="InterPro" id="IPR000421">
    <property type="entry name" value="FA58C"/>
</dbReference>
<dbReference type="InterPro" id="IPR026444">
    <property type="entry name" value="Secre_tail"/>
</dbReference>
<dbReference type="Gene3D" id="2.60.120.260">
    <property type="entry name" value="Galactose-binding domain-like"/>
    <property type="match status" value="1"/>
</dbReference>
<dbReference type="NCBIfam" id="TIGR04183">
    <property type="entry name" value="Por_Secre_tail"/>
    <property type="match status" value="1"/>
</dbReference>
<dbReference type="AlphaFoldDB" id="A0A364Y269"/>
<proteinExistence type="inferred from homology"/>
<dbReference type="PROSITE" id="PS50022">
    <property type="entry name" value="FA58C_3"/>
    <property type="match status" value="1"/>
</dbReference>
<evidence type="ECO:0008006" key="8">
    <source>
        <dbReference type="Google" id="ProtNLM"/>
    </source>
</evidence>
<feature type="domain" description="Beta/gamma crystallin 'Greek key'" evidence="5">
    <location>
        <begin position="167"/>
        <end position="211"/>
    </location>
</feature>
<evidence type="ECO:0000259" key="4">
    <source>
        <dbReference type="PROSITE" id="PS50022"/>
    </source>
</evidence>